<feature type="compositionally biased region" description="Gly residues" evidence="1">
    <location>
        <begin position="243"/>
        <end position="264"/>
    </location>
</feature>
<reference evidence="2 3" key="1">
    <citation type="submission" date="2015-09" db="EMBL/GenBank/DDBJ databases">
        <title>Genome announcement of multiple Pseudomonas syringae strains.</title>
        <authorList>
            <person name="Thakur S."/>
            <person name="Wang P.W."/>
            <person name="Gong Y."/>
            <person name="Weir B.S."/>
            <person name="Guttman D.S."/>
        </authorList>
    </citation>
    <scope>NUCLEOTIDE SEQUENCE [LARGE SCALE GENOMIC DNA]</scope>
    <source>
        <strain evidence="2 3">ICMP16929</strain>
    </source>
</reference>
<feature type="region of interest" description="Disordered" evidence="1">
    <location>
        <begin position="231"/>
        <end position="301"/>
    </location>
</feature>
<proteinExistence type="predicted"/>
<dbReference type="NCBIfam" id="NF041109">
    <property type="entry name" value="VF_TspB_C_term"/>
    <property type="match status" value="1"/>
</dbReference>
<sequence>MYFLNRMALFHIFFLFSSFCYSDTYKWYAPNIGEFSSPIAACDARGGALYSSNPKYVSSSVSVSGVNATCTPTIKWSDGTTSATGEFVVSRVGDSCDAGKTYNSNTGLCESDCAVMAGVTNFSLSSANKDVSGSGVRPVNNRMCSNSCQYVYTSGGSTSCGALKSNPDSYYCVFTYTGNGQSCDGSEEASNSGAPATTVPPKDPNDPTDPANNCGKGYAWSGSTCVKYWEDEKDTSTTPKPPTGGGGSGGGSSGGGGAGGGTGTGDAPAPGTENNGGGGGAGEGKDDDKDIEASSSQDCKKPPACDGDVFSCAILNQSYFDSCRLISLPTEKEKIGRDKEIDIQQDLIQQSQDQLDSQVSGFLSKFMSAGSGNYGGGKCYPDKQVSIGGHSLQLPFSQICDPLVILRYGLIAAAYLAAARILSKEV</sequence>
<evidence type="ECO:0000313" key="2">
    <source>
        <dbReference type="EMBL" id="KPZ03862.1"/>
    </source>
</evidence>
<dbReference type="PATRIC" id="fig|264459.3.peg.1077"/>
<dbReference type="Proteomes" id="UP000050384">
    <property type="component" value="Unassembled WGS sequence"/>
</dbReference>
<feature type="compositionally biased region" description="Basic and acidic residues" evidence="1">
    <location>
        <begin position="283"/>
        <end position="301"/>
    </location>
</feature>
<dbReference type="EMBL" id="LJRI01000386">
    <property type="protein sequence ID" value="KPZ03862.1"/>
    <property type="molecule type" value="Genomic_DNA"/>
</dbReference>
<feature type="region of interest" description="Disordered" evidence="1">
    <location>
        <begin position="184"/>
        <end position="215"/>
    </location>
</feature>
<evidence type="ECO:0000256" key="1">
    <source>
        <dbReference type="SAM" id="MobiDB-lite"/>
    </source>
</evidence>
<accession>A0A0Q0C7P0</accession>
<comment type="caution">
    <text evidence="2">The sequence shown here is derived from an EMBL/GenBank/DDBJ whole genome shotgun (WGS) entry which is preliminary data.</text>
</comment>
<organism evidence="2 3">
    <name type="scientific">Pseudomonas syringae pv. spinaceae</name>
    <dbReference type="NCBI Taxonomy" id="264459"/>
    <lineage>
        <taxon>Bacteria</taxon>
        <taxon>Pseudomonadati</taxon>
        <taxon>Pseudomonadota</taxon>
        <taxon>Gammaproteobacteria</taxon>
        <taxon>Pseudomonadales</taxon>
        <taxon>Pseudomonadaceae</taxon>
        <taxon>Pseudomonas</taxon>
        <taxon>Pseudomonas syringae</taxon>
    </lineage>
</organism>
<dbReference type="AlphaFoldDB" id="A0A0Q0C7P0"/>
<dbReference type="RefSeq" id="WP_159420305.1">
    <property type="nucleotide sequence ID" value="NZ_LJRI01000386.1"/>
</dbReference>
<gene>
    <name evidence="2" type="ORF">ALO94_201286</name>
</gene>
<feature type="compositionally biased region" description="Polar residues" evidence="1">
    <location>
        <begin position="184"/>
        <end position="195"/>
    </location>
</feature>
<name>A0A0Q0C7P0_PSESX</name>
<protein>
    <submittedName>
        <fullName evidence="2">Membrane protein</fullName>
    </submittedName>
</protein>
<evidence type="ECO:0000313" key="3">
    <source>
        <dbReference type="Proteomes" id="UP000050384"/>
    </source>
</evidence>